<keyword evidence="2" id="KW-1185">Reference proteome</keyword>
<accession>A0A8R1V6A3</accession>
<evidence type="ECO:0000313" key="1">
    <source>
        <dbReference type="EnsemblMetazoa" id="PPA45604.1"/>
    </source>
</evidence>
<reference evidence="2" key="1">
    <citation type="journal article" date="2008" name="Nat. Genet.">
        <title>The Pristionchus pacificus genome provides a unique perspective on nematode lifestyle and parasitism.</title>
        <authorList>
            <person name="Dieterich C."/>
            <person name="Clifton S.W."/>
            <person name="Schuster L.N."/>
            <person name="Chinwalla A."/>
            <person name="Delehaunty K."/>
            <person name="Dinkelacker I."/>
            <person name="Fulton L."/>
            <person name="Fulton R."/>
            <person name="Godfrey J."/>
            <person name="Minx P."/>
            <person name="Mitreva M."/>
            <person name="Roeseler W."/>
            <person name="Tian H."/>
            <person name="Witte H."/>
            <person name="Yang S.P."/>
            <person name="Wilson R.K."/>
            <person name="Sommer R.J."/>
        </authorList>
    </citation>
    <scope>NUCLEOTIDE SEQUENCE [LARGE SCALE GENOMIC DNA]</scope>
    <source>
        <strain evidence="2">PS312</strain>
    </source>
</reference>
<proteinExistence type="predicted"/>
<evidence type="ECO:0000313" key="2">
    <source>
        <dbReference type="Proteomes" id="UP000005239"/>
    </source>
</evidence>
<dbReference type="AlphaFoldDB" id="A0A2A6CMF1"/>
<name>A0A2A6CMF1_PRIPA</name>
<protein>
    <submittedName>
        <fullName evidence="1">Uncharacterized protein</fullName>
    </submittedName>
</protein>
<gene>
    <name evidence="1" type="primary">WBGene00283973</name>
</gene>
<dbReference type="EnsemblMetazoa" id="PPA45604.1">
    <property type="protein sequence ID" value="PPA45604.1"/>
    <property type="gene ID" value="WBGene00283973"/>
</dbReference>
<dbReference type="Proteomes" id="UP000005239">
    <property type="component" value="Unassembled WGS sequence"/>
</dbReference>
<accession>A0A2A6CMF1</accession>
<reference evidence="1" key="2">
    <citation type="submission" date="2022-06" db="UniProtKB">
        <authorList>
            <consortium name="EnsemblMetazoa"/>
        </authorList>
    </citation>
    <scope>IDENTIFICATION</scope>
    <source>
        <strain evidence="1">PS312</strain>
    </source>
</reference>
<organism evidence="1 2">
    <name type="scientific">Pristionchus pacificus</name>
    <name type="common">Parasitic nematode worm</name>
    <dbReference type="NCBI Taxonomy" id="54126"/>
    <lineage>
        <taxon>Eukaryota</taxon>
        <taxon>Metazoa</taxon>
        <taxon>Ecdysozoa</taxon>
        <taxon>Nematoda</taxon>
        <taxon>Chromadorea</taxon>
        <taxon>Rhabditida</taxon>
        <taxon>Rhabditina</taxon>
        <taxon>Diplogasteromorpha</taxon>
        <taxon>Diplogasteroidea</taxon>
        <taxon>Neodiplogasteridae</taxon>
        <taxon>Pristionchus</taxon>
    </lineage>
</organism>
<sequence>MVIQGAGKGDWSADRGPDRNRSLGCCHCTETIKLDRVAGPGAGEAACPVVGPDSKNRRAKKVARLGT</sequence>